<organism evidence="2 3">
    <name type="scientific">Aureliella helgolandensis</name>
    <dbReference type="NCBI Taxonomy" id="2527968"/>
    <lineage>
        <taxon>Bacteria</taxon>
        <taxon>Pseudomonadati</taxon>
        <taxon>Planctomycetota</taxon>
        <taxon>Planctomycetia</taxon>
        <taxon>Pirellulales</taxon>
        <taxon>Pirellulaceae</taxon>
        <taxon>Aureliella</taxon>
    </lineage>
</organism>
<evidence type="ECO:0000313" key="3">
    <source>
        <dbReference type="Proteomes" id="UP000318017"/>
    </source>
</evidence>
<reference evidence="2 3" key="1">
    <citation type="submission" date="2019-02" db="EMBL/GenBank/DDBJ databases">
        <title>Deep-cultivation of Planctomycetes and their phenomic and genomic characterization uncovers novel biology.</title>
        <authorList>
            <person name="Wiegand S."/>
            <person name="Jogler M."/>
            <person name="Boedeker C."/>
            <person name="Pinto D."/>
            <person name="Vollmers J."/>
            <person name="Rivas-Marin E."/>
            <person name="Kohn T."/>
            <person name="Peeters S.H."/>
            <person name="Heuer A."/>
            <person name="Rast P."/>
            <person name="Oberbeckmann S."/>
            <person name="Bunk B."/>
            <person name="Jeske O."/>
            <person name="Meyerdierks A."/>
            <person name="Storesund J.E."/>
            <person name="Kallscheuer N."/>
            <person name="Luecker S."/>
            <person name="Lage O.M."/>
            <person name="Pohl T."/>
            <person name="Merkel B.J."/>
            <person name="Hornburger P."/>
            <person name="Mueller R.-W."/>
            <person name="Bruemmer F."/>
            <person name="Labrenz M."/>
            <person name="Spormann A.M."/>
            <person name="Op den Camp H."/>
            <person name="Overmann J."/>
            <person name="Amann R."/>
            <person name="Jetten M.S.M."/>
            <person name="Mascher T."/>
            <person name="Medema M.H."/>
            <person name="Devos D.P."/>
            <person name="Kaster A.-K."/>
            <person name="Ovreas L."/>
            <person name="Rohde M."/>
            <person name="Galperin M.Y."/>
            <person name="Jogler C."/>
        </authorList>
    </citation>
    <scope>NUCLEOTIDE SEQUENCE [LARGE SCALE GENOMIC DNA]</scope>
    <source>
        <strain evidence="2 3">Q31a</strain>
    </source>
</reference>
<gene>
    <name evidence="2" type="ORF">Q31a_19170</name>
</gene>
<dbReference type="OrthoDB" id="9799304at2"/>
<dbReference type="EMBL" id="CP036298">
    <property type="protein sequence ID" value="QDV23614.1"/>
    <property type="molecule type" value="Genomic_DNA"/>
</dbReference>
<protein>
    <submittedName>
        <fullName evidence="2">Uncharacterized protein</fullName>
    </submittedName>
</protein>
<evidence type="ECO:0000313" key="2">
    <source>
        <dbReference type="EMBL" id="QDV23614.1"/>
    </source>
</evidence>
<name>A0A518G4U0_9BACT</name>
<proteinExistence type="predicted"/>
<dbReference type="AlphaFoldDB" id="A0A518G4U0"/>
<dbReference type="KEGG" id="ahel:Q31a_19170"/>
<feature type="region of interest" description="Disordered" evidence="1">
    <location>
        <begin position="52"/>
        <end position="71"/>
    </location>
</feature>
<keyword evidence="3" id="KW-1185">Reference proteome</keyword>
<accession>A0A518G4U0</accession>
<sequence length="71" mass="8212">MSRRQQLMTACDRIQVENWQREDLTELIAPWPFGDVELSVALEVHLWANGQRDDDGDWKGGLDASTLNERK</sequence>
<dbReference type="Proteomes" id="UP000318017">
    <property type="component" value="Chromosome"/>
</dbReference>
<evidence type="ECO:0000256" key="1">
    <source>
        <dbReference type="SAM" id="MobiDB-lite"/>
    </source>
</evidence>
<dbReference type="RefSeq" id="WP_145076654.1">
    <property type="nucleotide sequence ID" value="NZ_CP036298.1"/>
</dbReference>